<evidence type="ECO:0000256" key="1">
    <source>
        <dbReference type="ARBA" id="ARBA00022729"/>
    </source>
</evidence>
<feature type="signal peptide" evidence="2">
    <location>
        <begin position="1"/>
        <end position="21"/>
    </location>
</feature>
<name>A0ABV7UQ40_9HYPH</name>
<dbReference type="EMBL" id="JBHRYC010000145">
    <property type="protein sequence ID" value="MFC3640262.1"/>
    <property type="molecule type" value="Genomic_DNA"/>
</dbReference>
<gene>
    <name evidence="4" type="ORF">ACFONL_23315</name>
</gene>
<dbReference type="Proteomes" id="UP001595704">
    <property type="component" value="Unassembled WGS sequence"/>
</dbReference>
<evidence type="ECO:0000256" key="2">
    <source>
        <dbReference type="SAM" id="SignalP"/>
    </source>
</evidence>
<dbReference type="SMART" id="SM00062">
    <property type="entry name" value="PBPb"/>
    <property type="match status" value="1"/>
</dbReference>
<organism evidence="4 5">
    <name type="scientific">Camelimonas fluminis</name>
    <dbReference type="NCBI Taxonomy" id="1576911"/>
    <lineage>
        <taxon>Bacteria</taxon>
        <taxon>Pseudomonadati</taxon>
        <taxon>Pseudomonadota</taxon>
        <taxon>Alphaproteobacteria</taxon>
        <taxon>Hyphomicrobiales</taxon>
        <taxon>Chelatococcaceae</taxon>
        <taxon>Camelimonas</taxon>
    </lineage>
</organism>
<protein>
    <submittedName>
        <fullName evidence="4">Transporter substrate-binding domain-containing protein</fullName>
    </submittedName>
</protein>
<dbReference type="InterPro" id="IPR001638">
    <property type="entry name" value="Solute-binding_3/MltF_N"/>
</dbReference>
<sequence length="261" mass="27170">MSTKKLIGALAVALISSSAFSADNVLAPTGALRAVYLAGNPVQAIRDAHTGQVSGVSADIAKELAARAEVPLQFEGLQGIAAVIDAVSEGKADIGFLAPDPSREGKVVFSQVYLRNPQSVVVPLGSPIKSLEDLKSGSFRIGVTKGDSIANFLRRNYSHLRLVEVEGASTAAALELLRSGHIDAFAANNTRLQAIAAEDTSMAQIEGSITGVPQAIAVSASNPAALEKVNAFIDAVRGDGRLQTWITKARNGTVMEPAKQN</sequence>
<comment type="caution">
    <text evidence="4">The sequence shown here is derived from an EMBL/GenBank/DDBJ whole genome shotgun (WGS) entry which is preliminary data.</text>
</comment>
<feature type="domain" description="Solute-binding protein family 3/N-terminal" evidence="3">
    <location>
        <begin position="31"/>
        <end position="249"/>
    </location>
</feature>
<proteinExistence type="predicted"/>
<accession>A0ABV7UQ40</accession>
<feature type="chain" id="PRO_5046438031" evidence="2">
    <location>
        <begin position="22"/>
        <end position="261"/>
    </location>
</feature>
<dbReference type="Pfam" id="PF00497">
    <property type="entry name" value="SBP_bac_3"/>
    <property type="match status" value="1"/>
</dbReference>
<dbReference type="PANTHER" id="PTHR35936">
    <property type="entry name" value="MEMBRANE-BOUND LYTIC MUREIN TRANSGLYCOSYLASE F"/>
    <property type="match status" value="1"/>
</dbReference>
<evidence type="ECO:0000313" key="5">
    <source>
        <dbReference type="Proteomes" id="UP001595704"/>
    </source>
</evidence>
<keyword evidence="1 2" id="KW-0732">Signal</keyword>
<dbReference type="SUPFAM" id="SSF53850">
    <property type="entry name" value="Periplasmic binding protein-like II"/>
    <property type="match status" value="1"/>
</dbReference>
<reference evidence="5" key="1">
    <citation type="journal article" date="2019" name="Int. J. Syst. Evol. Microbiol.">
        <title>The Global Catalogue of Microorganisms (GCM) 10K type strain sequencing project: providing services to taxonomists for standard genome sequencing and annotation.</title>
        <authorList>
            <consortium name="The Broad Institute Genomics Platform"/>
            <consortium name="The Broad Institute Genome Sequencing Center for Infectious Disease"/>
            <person name="Wu L."/>
            <person name="Ma J."/>
        </authorList>
    </citation>
    <scope>NUCLEOTIDE SEQUENCE [LARGE SCALE GENOMIC DNA]</scope>
    <source>
        <strain evidence="5">KCTC 42282</strain>
    </source>
</reference>
<keyword evidence="5" id="KW-1185">Reference proteome</keyword>
<dbReference type="Gene3D" id="3.40.190.10">
    <property type="entry name" value="Periplasmic binding protein-like II"/>
    <property type="match status" value="2"/>
</dbReference>
<dbReference type="PANTHER" id="PTHR35936:SF17">
    <property type="entry name" value="ARGININE-BINDING EXTRACELLULAR PROTEIN ARTP"/>
    <property type="match status" value="1"/>
</dbReference>
<dbReference type="RefSeq" id="WP_191321303.1">
    <property type="nucleotide sequence ID" value="NZ_BNCG01000062.1"/>
</dbReference>
<evidence type="ECO:0000259" key="3">
    <source>
        <dbReference type="SMART" id="SM00062"/>
    </source>
</evidence>
<evidence type="ECO:0000313" key="4">
    <source>
        <dbReference type="EMBL" id="MFC3640262.1"/>
    </source>
</evidence>